<reference evidence="2" key="2">
    <citation type="submission" date="2023-01" db="EMBL/GenBank/DDBJ databases">
        <title>Gilvimarinus xylanilyticus HB14 isolated from Caulerpa lentillifera aquaculture base in Hainan, China.</title>
        <authorList>
            <person name="Zhang Y.-J."/>
        </authorList>
    </citation>
    <scope>NUCLEOTIDE SEQUENCE</scope>
    <source>
        <strain evidence="2">HB14</strain>
    </source>
</reference>
<dbReference type="AlphaFoldDB" id="A0A9X2I2P4"/>
<organism evidence="2 3">
    <name type="scientific">Gilvimarinus xylanilyticus</name>
    <dbReference type="NCBI Taxonomy" id="2944139"/>
    <lineage>
        <taxon>Bacteria</taxon>
        <taxon>Pseudomonadati</taxon>
        <taxon>Pseudomonadota</taxon>
        <taxon>Gammaproteobacteria</taxon>
        <taxon>Cellvibrionales</taxon>
        <taxon>Cellvibrionaceae</taxon>
        <taxon>Gilvimarinus</taxon>
    </lineage>
</organism>
<reference evidence="2" key="1">
    <citation type="submission" date="2022-05" db="EMBL/GenBank/DDBJ databases">
        <authorList>
            <person name="Sun H.-N."/>
        </authorList>
    </citation>
    <scope>NUCLEOTIDE SEQUENCE</scope>
    <source>
        <strain evidence="2">HB14</strain>
    </source>
</reference>
<dbReference type="EMBL" id="JAMFTH010000008">
    <property type="protein sequence ID" value="MCP8900991.1"/>
    <property type="molecule type" value="Genomic_DNA"/>
</dbReference>
<sequence>PGEEARIIRTNPIRARPKNKVFTKRLMLDYYPDKTLTNHPAPSRWHTPIRRDTIAPSISR</sequence>
<evidence type="ECO:0000313" key="3">
    <source>
        <dbReference type="Proteomes" id="UP001139319"/>
    </source>
</evidence>
<feature type="non-terminal residue" evidence="2">
    <location>
        <position position="1"/>
    </location>
</feature>
<name>A0A9X2I2P4_9GAMM</name>
<evidence type="ECO:0000313" key="2">
    <source>
        <dbReference type="EMBL" id="MCP8900991.1"/>
    </source>
</evidence>
<dbReference type="Proteomes" id="UP001139319">
    <property type="component" value="Unassembled WGS sequence"/>
</dbReference>
<proteinExistence type="predicted"/>
<dbReference type="RefSeq" id="WP_253969275.1">
    <property type="nucleotide sequence ID" value="NZ_JAMFTH010000008.1"/>
</dbReference>
<protein>
    <submittedName>
        <fullName evidence="2">Uncharacterized protein</fullName>
    </submittedName>
</protein>
<keyword evidence="3" id="KW-1185">Reference proteome</keyword>
<comment type="caution">
    <text evidence="2">The sequence shown here is derived from an EMBL/GenBank/DDBJ whole genome shotgun (WGS) entry which is preliminary data.</text>
</comment>
<accession>A0A9X2I2P4</accession>
<evidence type="ECO:0000256" key="1">
    <source>
        <dbReference type="SAM" id="MobiDB-lite"/>
    </source>
</evidence>
<gene>
    <name evidence="2" type="ORF">M6D89_16930</name>
</gene>
<feature type="region of interest" description="Disordered" evidence="1">
    <location>
        <begin position="37"/>
        <end position="60"/>
    </location>
</feature>